<dbReference type="OrthoDB" id="4427624at2"/>
<feature type="transmembrane region" description="Helical" evidence="1">
    <location>
        <begin position="48"/>
        <end position="69"/>
    </location>
</feature>
<feature type="transmembrane region" description="Helical" evidence="1">
    <location>
        <begin position="350"/>
        <end position="367"/>
    </location>
</feature>
<feature type="transmembrane region" description="Helical" evidence="1">
    <location>
        <begin position="285"/>
        <end position="304"/>
    </location>
</feature>
<evidence type="ECO:0000313" key="2">
    <source>
        <dbReference type="EMBL" id="EFK55052.1"/>
    </source>
</evidence>
<feature type="transmembrane region" description="Helical" evidence="1">
    <location>
        <begin position="399"/>
        <end position="421"/>
    </location>
</feature>
<feature type="transmembrane region" description="Helical" evidence="1">
    <location>
        <begin position="310"/>
        <end position="329"/>
    </location>
</feature>
<protein>
    <submittedName>
        <fullName evidence="2">Uncharacterized protein</fullName>
    </submittedName>
</protein>
<accession>D7WB21</accession>
<feature type="transmembrane region" description="Helical" evidence="1">
    <location>
        <begin position="218"/>
        <end position="238"/>
    </location>
</feature>
<name>D7WB21_9CORY</name>
<dbReference type="EMBL" id="ACLJ02000001">
    <property type="protein sequence ID" value="EFK55052.1"/>
    <property type="molecule type" value="Genomic_DNA"/>
</dbReference>
<dbReference type="eggNOG" id="COG4200">
    <property type="taxonomic scope" value="Bacteria"/>
</dbReference>
<gene>
    <name evidence="2" type="ORF">HMPREF0291_10310</name>
</gene>
<keyword evidence="1" id="KW-1133">Transmembrane helix</keyword>
<keyword evidence="1" id="KW-0472">Membrane</keyword>
<feature type="transmembrane region" description="Helical" evidence="1">
    <location>
        <begin position="20"/>
        <end position="42"/>
    </location>
</feature>
<feature type="transmembrane region" description="Helical" evidence="1">
    <location>
        <begin position="129"/>
        <end position="149"/>
    </location>
</feature>
<reference evidence="2" key="1">
    <citation type="submission" date="2010-06" db="EMBL/GenBank/DDBJ databases">
        <authorList>
            <person name="Muzny D."/>
            <person name="Qin X."/>
            <person name="Buhay C."/>
            <person name="Dugan-Rocha S."/>
            <person name="Ding Y."/>
            <person name="Chen G."/>
            <person name="Hawes A."/>
            <person name="Holder M."/>
            <person name="Jhangiani S."/>
            <person name="Johnson A."/>
            <person name="Khan Z."/>
            <person name="Li Z."/>
            <person name="Liu W."/>
            <person name="Liu X."/>
            <person name="Perez L."/>
            <person name="Shen H."/>
            <person name="Wang Q."/>
            <person name="Watt J."/>
            <person name="Xi L."/>
            <person name="Xin Y."/>
            <person name="Zhou J."/>
            <person name="Deng J."/>
            <person name="Jiang H."/>
            <person name="Liu Y."/>
            <person name="Qu J."/>
            <person name="Song X.-Z."/>
            <person name="Zhang L."/>
            <person name="Villasana D."/>
            <person name="Johnson A."/>
            <person name="Liu J."/>
            <person name="Liyanage D."/>
            <person name="Lorensuhewa L."/>
            <person name="Robinson T."/>
            <person name="Song A."/>
            <person name="Song B.-B."/>
            <person name="Dinh H."/>
            <person name="Thornton R."/>
            <person name="Coyle M."/>
            <person name="Francisco L."/>
            <person name="Jackson L."/>
            <person name="Javaid M."/>
            <person name="Korchina V."/>
            <person name="Kovar C."/>
            <person name="Mata R."/>
            <person name="Mathew T."/>
            <person name="Ngo R."/>
            <person name="Nguyen L."/>
            <person name="Nguyen N."/>
            <person name="Okwuonu G."/>
            <person name="Ongeri F."/>
            <person name="Pham C."/>
            <person name="Simmons D."/>
            <person name="Wilczek-Boney K."/>
            <person name="Hale W."/>
            <person name="Jakkamsetti A."/>
            <person name="Pham P."/>
            <person name="Ruth R."/>
            <person name="San Lucas F."/>
            <person name="Warren J."/>
            <person name="Zhang J."/>
            <person name="Zhao Z."/>
            <person name="Zhou C."/>
            <person name="Zhu D."/>
            <person name="Lee S."/>
            <person name="Bess C."/>
            <person name="Blankenburg K."/>
            <person name="Forbes L."/>
            <person name="Fu Q."/>
            <person name="Gubbala S."/>
            <person name="Hirani K."/>
            <person name="Jayaseelan J.C."/>
            <person name="Lara F."/>
            <person name="Munidasa M."/>
            <person name="Palculict T."/>
            <person name="Patil S."/>
            <person name="Pu L.-L."/>
            <person name="Saada N."/>
            <person name="Tang L."/>
            <person name="Weissenberger G."/>
            <person name="Zhu Y."/>
            <person name="Hemphill L."/>
            <person name="Shang Y."/>
            <person name="Youmans B."/>
            <person name="Ayvaz T."/>
            <person name="Ross M."/>
            <person name="Santibanez J."/>
            <person name="Aqrawi P."/>
            <person name="Gross S."/>
            <person name="Joshi V."/>
            <person name="Fowler G."/>
            <person name="Nazareth L."/>
            <person name="Reid J."/>
            <person name="Worley K."/>
            <person name="Petrosino J."/>
            <person name="Highlander S."/>
            <person name="Gibbs R."/>
        </authorList>
    </citation>
    <scope>NUCLEOTIDE SEQUENCE [LARGE SCALE GENOMIC DNA]</scope>
    <source>
        <strain evidence="2">ATCC 33030</strain>
    </source>
</reference>
<dbReference type="Proteomes" id="UP000004208">
    <property type="component" value="Unassembled WGS sequence"/>
</dbReference>
<proteinExistence type="predicted"/>
<keyword evidence="1" id="KW-0812">Transmembrane</keyword>
<dbReference type="AlphaFoldDB" id="D7WB21"/>
<evidence type="ECO:0000256" key="1">
    <source>
        <dbReference type="SAM" id="Phobius"/>
    </source>
</evidence>
<dbReference type="RefSeq" id="WP_005286869.1">
    <property type="nucleotide sequence ID" value="NZ_CM000961.1"/>
</dbReference>
<keyword evidence="3" id="KW-1185">Reference proteome</keyword>
<dbReference type="STRING" id="585529.HMPREF0291_10310"/>
<feature type="transmembrane region" description="Helical" evidence="1">
    <location>
        <begin position="441"/>
        <end position="463"/>
    </location>
</feature>
<dbReference type="HOGENOM" id="CLU_577113_0_0_11"/>
<feature type="transmembrane region" description="Helical" evidence="1">
    <location>
        <begin position="156"/>
        <end position="176"/>
    </location>
</feature>
<feature type="transmembrane region" description="Helical" evidence="1">
    <location>
        <begin position="373"/>
        <end position="392"/>
    </location>
</feature>
<sequence>MTTARYFRAEAIRSRGSVLWWLALSGLLLGGVLTLFGFAGAIQAATDLLSWQALLVTGMAAPLAALFAGTAENRERDARNGGTAWRPVSPLATRAARLAFVWAALGVFFLLDFGVTAAVASLLGLDRAGVVLLVGFFVWIGALGPAGLAAGLTRRVGLLPTLVVSVVWQIGLGYFVERDWWWLNPGAWPLRLVLPTMGLQFNALPLEPDSPMHGEAPWAALALCLLLAAVGAVCAVLIPVRRARPRKKTVHAVSTPIEAAGPAVARPAKPGSALIGVHRAAATSAVYACLALTGLVMLAAVRYSPDVRQGVFTFLILPVGTGVLPALVWPRLHPAWALMQIEHPRVRSALCTWCVAVVALVTLLAVLTGTPAAGGVLALLVGTAMVLFALFVTARFGVAWTLALTIVWTIFGVTIGGDVLAETPLWILAPQAWPYTATTPVRYAAAAVLGVALAAGSWVAARWQLTGNRSARR</sequence>
<organism evidence="2 3">
    <name type="scientific">Corynebacterium genitalium ATCC 33030</name>
    <dbReference type="NCBI Taxonomy" id="585529"/>
    <lineage>
        <taxon>Bacteria</taxon>
        <taxon>Bacillati</taxon>
        <taxon>Actinomycetota</taxon>
        <taxon>Actinomycetes</taxon>
        <taxon>Mycobacteriales</taxon>
        <taxon>Corynebacteriaceae</taxon>
        <taxon>Corynebacterium</taxon>
    </lineage>
</organism>
<feature type="transmembrane region" description="Helical" evidence="1">
    <location>
        <begin position="99"/>
        <end position="123"/>
    </location>
</feature>
<evidence type="ECO:0000313" key="3">
    <source>
        <dbReference type="Proteomes" id="UP000004208"/>
    </source>
</evidence>
<comment type="caution">
    <text evidence="2">The sequence shown here is derived from an EMBL/GenBank/DDBJ whole genome shotgun (WGS) entry which is preliminary data.</text>
</comment>